<name>A0A928ZA16_9CYAN</name>
<accession>A0A928ZA16</accession>
<keyword evidence="2" id="KW-1185">Reference proteome</keyword>
<dbReference type="GO" id="GO:0008237">
    <property type="term" value="F:metallopeptidase activity"/>
    <property type="evidence" value="ECO:0007669"/>
    <property type="project" value="UniProtKB-KW"/>
</dbReference>
<evidence type="ECO:0000313" key="2">
    <source>
        <dbReference type="Proteomes" id="UP000621799"/>
    </source>
</evidence>
<keyword evidence="1" id="KW-0378">Hydrolase</keyword>
<gene>
    <name evidence="1" type="ORF">IQ235_10995</name>
</gene>
<keyword evidence="1" id="KW-0482">Metalloprotease</keyword>
<dbReference type="AlphaFoldDB" id="A0A928ZA16"/>
<dbReference type="EMBL" id="JADEXN010000177">
    <property type="protein sequence ID" value="MBE9041306.1"/>
    <property type="molecule type" value="Genomic_DNA"/>
</dbReference>
<keyword evidence="1" id="KW-0645">Protease</keyword>
<dbReference type="SUPFAM" id="SSF55486">
    <property type="entry name" value="Metalloproteases ('zincins'), catalytic domain"/>
    <property type="match status" value="2"/>
</dbReference>
<dbReference type="RefSeq" id="WP_264321522.1">
    <property type="nucleotide sequence ID" value="NZ_JADEXN010000177.1"/>
</dbReference>
<dbReference type="NCBIfam" id="NF038122">
    <property type="entry name" value="metallo_LGF"/>
    <property type="match status" value="1"/>
</dbReference>
<sequence>MGEATPAQAASFNFTYAPGTTMDQILGFETAANVWSQFLVDDVEVNLFVEVVDSNLLPDYVIGGTMPGLQSNSYSQFQNALYNDRTSNDDFQAYANLDTTGLGGEYGGYLETNTWSNDTLTLTTANAKALDLRPSDDSAIDGYILMSDLSQYSVNWDYNTRRHLPTPQNSLDYASVALHEIGHALGFISGIDSAVVTEAQATMQENFDRLARTNSLDMFRYSNRSYQSAQLDLGVGADSYFSIDSGTTPLAYFSTGTQDFGLGSDGFQGSHWKQQSSTLGIMDPLLSVEQRRHLKDFDARSLDIIGWDLPSYLHDGIASWELQLIWYDLTYQAEARLANTLGLTPWQFSVANPDVLAQSLTSWVDTDNDGVDDRVEQMLEDSQVYNWCWSNCSGNSGGSWQSGLWQEFRWQTLSTDDLQANAQAVPEPTSTTGLLSLGLLAIGSQLKRRRQSNG</sequence>
<evidence type="ECO:0000313" key="1">
    <source>
        <dbReference type="EMBL" id="MBE9041306.1"/>
    </source>
</evidence>
<organism evidence="1 2">
    <name type="scientific">Zarconia navalis LEGE 11467</name>
    <dbReference type="NCBI Taxonomy" id="1828826"/>
    <lineage>
        <taxon>Bacteria</taxon>
        <taxon>Bacillati</taxon>
        <taxon>Cyanobacteriota</taxon>
        <taxon>Cyanophyceae</taxon>
        <taxon>Oscillatoriophycideae</taxon>
        <taxon>Oscillatoriales</taxon>
        <taxon>Oscillatoriales incertae sedis</taxon>
        <taxon>Zarconia</taxon>
        <taxon>Zarconia navalis</taxon>
    </lineage>
</organism>
<reference evidence="1" key="1">
    <citation type="submission" date="2020-10" db="EMBL/GenBank/DDBJ databases">
        <authorList>
            <person name="Castelo-Branco R."/>
            <person name="Eusebio N."/>
            <person name="Adriana R."/>
            <person name="Vieira A."/>
            <person name="Brugerolle De Fraissinette N."/>
            <person name="Rezende De Castro R."/>
            <person name="Schneider M.P."/>
            <person name="Vasconcelos V."/>
            <person name="Leao P.N."/>
        </authorList>
    </citation>
    <scope>NUCLEOTIDE SEQUENCE</scope>
    <source>
        <strain evidence="1">LEGE 11467</strain>
    </source>
</reference>
<proteinExistence type="predicted"/>
<comment type="caution">
    <text evidence="1">The sequence shown here is derived from an EMBL/GenBank/DDBJ whole genome shotgun (WGS) entry which is preliminary data.</text>
</comment>
<dbReference type="Proteomes" id="UP000621799">
    <property type="component" value="Unassembled WGS sequence"/>
</dbReference>
<protein>
    <submittedName>
        <fullName evidence="1">NF038122 family metalloprotease</fullName>
    </submittedName>
</protein>